<feature type="transmembrane region" description="Helical" evidence="6">
    <location>
        <begin position="447"/>
        <end position="467"/>
    </location>
</feature>
<dbReference type="Pfam" id="PF03062">
    <property type="entry name" value="MBOAT"/>
    <property type="match status" value="1"/>
</dbReference>
<dbReference type="Proteomes" id="UP000678393">
    <property type="component" value="Unassembled WGS sequence"/>
</dbReference>
<dbReference type="GO" id="GO:0016020">
    <property type="term" value="C:membrane"/>
    <property type="evidence" value="ECO:0007669"/>
    <property type="project" value="UniProtKB-SubCell"/>
</dbReference>
<feature type="transmembrane region" description="Helical" evidence="6">
    <location>
        <begin position="105"/>
        <end position="127"/>
    </location>
</feature>
<dbReference type="InterPro" id="IPR051085">
    <property type="entry name" value="MB_O-acyltransferase"/>
</dbReference>
<feature type="non-terminal residue" evidence="7">
    <location>
        <position position="483"/>
    </location>
</feature>
<comment type="caution">
    <text evidence="7">The sequence shown here is derived from an EMBL/GenBank/DDBJ whole genome shotgun (WGS) entry which is preliminary data.</text>
</comment>
<dbReference type="OrthoDB" id="420606at2759"/>
<evidence type="ECO:0000256" key="4">
    <source>
        <dbReference type="ARBA" id="ARBA00023136"/>
    </source>
</evidence>
<evidence type="ECO:0000256" key="3">
    <source>
        <dbReference type="ARBA" id="ARBA00022989"/>
    </source>
</evidence>
<gene>
    <name evidence="7" type="ORF">CUNI_LOCUS12212</name>
</gene>
<dbReference type="EMBL" id="CAJHNH020002415">
    <property type="protein sequence ID" value="CAG5126654.1"/>
    <property type="molecule type" value="Genomic_DNA"/>
</dbReference>
<feature type="transmembrane region" description="Helical" evidence="6">
    <location>
        <begin position="12"/>
        <end position="30"/>
    </location>
</feature>
<feature type="transmembrane region" description="Helical" evidence="6">
    <location>
        <begin position="406"/>
        <end position="426"/>
    </location>
</feature>
<evidence type="ECO:0000256" key="1">
    <source>
        <dbReference type="ARBA" id="ARBA00004141"/>
    </source>
</evidence>
<evidence type="ECO:0000313" key="8">
    <source>
        <dbReference type="Proteomes" id="UP000678393"/>
    </source>
</evidence>
<comment type="similarity">
    <text evidence="5">Belongs to the membrane-bound acyltransferase family. HHAT subfamily.</text>
</comment>
<dbReference type="PANTHER" id="PTHR13285">
    <property type="entry name" value="ACYLTRANSFERASE"/>
    <property type="match status" value="1"/>
</dbReference>
<dbReference type="GO" id="GO:0005783">
    <property type="term" value="C:endoplasmic reticulum"/>
    <property type="evidence" value="ECO:0007669"/>
    <property type="project" value="TreeGrafter"/>
</dbReference>
<sequence length="483" mass="57168">MFVDVLPRWERYTYWICGLSSIAYGVFSVFQEGEKNKDSYLDYSLIPGWSWIGRPKDNTHIGWFIWTNTVWLALPWNILYVMLSQTCRFFQVNGQYCFTRLKYKLVLYYCESYNNIYIHCLYVYLLISLHLQQEDDLLLEKILLKSQLQISVNLFCIKIISFGLEKCRYRDQQTITKKTVSEQSGQTFAYSGTSENKSTHSMNPGNEINVEIDIVESDPSFLDFLFYLFYYPTFFWGPFYEYCNFHNQVKSSFKSSIFTESVYDITKQLIKIAFFMFFIEFHVHFLYYTCLGYDEELLESVSDWTFYGILYCHSCYFQTKYFITYGFGIQLSRLDGIAPVSAPRCLHFSYSGADLWKSFDEGIYIFMKRCIFIPLGGSRRGVLKQLLISGLCFMFMIFWHSASRRIVIWGVVNYFICALETAGYRLSKSDIGLRMKSHLSPAMILRLKALLHYPVYMLLLITCYYFFFNEHVGWIAFSKITFQ</sequence>
<reference evidence="7" key="1">
    <citation type="submission" date="2021-04" db="EMBL/GenBank/DDBJ databases">
        <authorList>
            <consortium name="Molecular Ecology Group"/>
        </authorList>
    </citation>
    <scope>NUCLEOTIDE SEQUENCE</scope>
</reference>
<accession>A0A8S3ZAQ5</accession>
<evidence type="ECO:0008006" key="9">
    <source>
        <dbReference type="Google" id="ProtNLM"/>
    </source>
</evidence>
<comment type="subcellular location">
    <subcellularLocation>
        <location evidence="1">Membrane</location>
        <topology evidence="1">Multi-pass membrane protein</topology>
    </subcellularLocation>
</comment>
<keyword evidence="8" id="KW-1185">Reference proteome</keyword>
<organism evidence="7 8">
    <name type="scientific">Candidula unifasciata</name>
    <dbReference type="NCBI Taxonomy" id="100452"/>
    <lineage>
        <taxon>Eukaryota</taxon>
        <taxon>Metazoa</taxon>
        <taxon>Spiralia</taxon>
        <taxon>Lophotrochozoa</taxon>
        <taxon>Mollusca</taxon>
        <taxon>Gastropoda</taxon>
        <taxon>Heterobranchia</taxon>
        <taxon>Euthyneura</taxon>
        <taxon>Panpulmonata</taxon>
        <taxon>Eupulmonata</taxon>
        <taxon>Stylommatophora</taxon>
        <taxon>Helicina</taxon>
        <taxon>Helicoidea</taxon>
        <taxon>Geomitridae</taxon>
        <taxon>Candidula</taxon>
    </lineage>
</organism>
<dbReference type="PANTHER" id="PTHR13285:SF18">
    <property type="entry name" value="PROTEIN-CYSTEINE N-PALMITOYLTRANSFERASE RASP"/>
    <property type="match status" value="1"/>
</dbReference>
<evidence type="ECO:0000313" key="7">
    <source>
        <dbReference type="EMBL" id="CAG5126654.1"/>
    </source>
</evidence>
<feature type="transmembrane region" description="Helical" evidence="6">
    <location>
        <begin position="147"/>
        <end position="164"/>
    </location>
</feature>
<name>A0A8S3ZAQ5_9EUPU</name>
<dbReference type="AlphaFoldDB" id="A0A8S3ZAQ5"/>
<protein>
    <recommendedName>
        <fullName evidence="9">Protein-cysteine N-palmitoyltransferase Rasp</fullName>
    </recommendedName>
</protein>
<keyword evidence="4 6" id="KW-0472">Membrane</keyword>
<dbReference type="GO" id="GO:0016409">
    <property type="term" value="F:palmitoyltransferase activity"/>
    <property type="evidence" value="ECO:0007669"/>
    <property type="project" value="TreeGrafter"/>
</dbReference>
<evidence type="ECO:0000256" key="5">
    <source>
        <dbReference type="ARBA" id="ARBA00038268"/>
    </source>
</evidence>
<dbReference type="InterPro" id="IPR004299">
    <property type="entry name" value="MBOAT_fam"/>
</dbReference>
<feature type="transmembrane region" description="Helical" evidence="6">
    <location>
        <begin position="382"/>
        <end position="400"/>
    </location>
</feature>
<keyword evidence="2 6" id="KW-0812">Transmembrane</keyword>
<evidence type="ECO:0000256" key="2">
    <source>
        <dbReference type="ARBA" id="ARBA00022692"/>
    </source>
</evidence>
<feature type="transmembrane region" description="Helical" evidence="6">
    <location>
        <begin position="63"/>
        <end position="84"/>
    </location>
</feature>
<evidence type="ECO:0000256" key="6">
    <source>
        <dbReference type="SAM" id="Phobius"/>
    </source>
</evidence>
<proteinExistence type="inferred from homology"/>
<keyword evidence="3 6" id="KW-1133">Transmembrane helix</keyword>